<sequence>MKDYFFSVFKTNPLELKGLNGIRGIAFFMVIYTHMFRPYKYFGFYEPNVWIENFLNNGSLCMDAFFVLSGYLIGGQLLKEKIKTNAINYGNFLTKRVLRIFPPYYLFLTFQFIFIYNLSKIATDELVRTESAQLVKRVIWDYTYMSDYFAGIMIHGWSLSVEEKFYILLPILLFFILKLKRPKQILLSLGTLVIIPTITRSIHFSLISPENLNFGTYTGAFYYPFHSRMDGLFLGVLIAAVQIYYPDWISKFLKNKFSFHAVILSVTSLFAIMFLTTEDKPELFTCVFRFLVASIAWSVILIKTFDENSWTSKVLSVPVFSPVAKLSYCAYIIHLLALGALSRKFIGYHKIYYYEIFLWTIPIGVMILGYAYFYYLLTEKPFLALRNRLLSQKKLG</sequence>
<evidence type="ECO:0000313" key="3">
    <source>
        <dbReference type="EMBL" id="TGL48905.1"/>
    </source>
</evidence>
<dbReference type="Pfam" id="PF01757">
    <property type="entry name" value="Acyl_transf_3"/>
    <property type="match status" value="1"/>
</dbReference>
<gene>
    <name evidence="3" type="ORF">EHQ59_15685</name>
</gene>
<dbReference type="OrthoDB" id="9814807at2"/>
<protein>
    <submittedName>
        <fullName evidence="3">Acyltransferase</fullName>
    </submittedName>
</protein>
<evidence type="ECO:0000256" key="1">
    <source>
        <dbReference type="SAM" id="Phobius"/>
    </source>
</evidence>
<keyword evidence="3" id="KW-0012">Acyltransferase</keyword>
<name>A0A4R9JM21_9LEPT</name>
<feature type="transmembrane region" description="Helical" evidence="1">
    <location>
        <begin position="314"/>
        <end position="336"/>
    </location>
</feature>
<feature type="transmembrane region" description="Helical" evidence="1">
    <location>
        <begin position="60"/>
        <end position="78"/>
    </location>
</feature>
<keyword evidence="1" id="KW-0472">Membrane</keyword>
<evidence type="ECO:0000259" key="2">
    <source>
        <dbReference type="Pfam" id="PF01757"/>
    </source>
</evidence>
<feature type="transmembrane region" description="Helical" evidence="1">
    <location>
        <begin position="227"/>
        <end position="245"/>
    </location>
</feature>
<evidence type="ECO:0000313" key="4">
    <source>
        <dbReference type="Proteomes" id="UP000297609"/>
    </source>
</evidence>
<organism evidence="3 4">
    <name type="scientific">Leptospira kemamanensis</name>
    <dbReference type="NCBI Taxonomy" id="2484942"/>
    <lineage>
        <taxon>Bacteria</taxon>
        <taxon>Pseudomonadati</taxon>
        <taxon>Spirochaetota</taxon>
        <taxon>Spirochaetia</taxon>
        <taxon>Leptospirales</taxon>
        <taxon>Leptospiraceae</taxon>
        <taxon>Leptospira</taxon>
    </lineage>
</organism>
<dbReference type="InterPro" id="IPR050879">
    <property type="entry name" value="Acyltransferase_3"/>
</dbReference>
<feature type="domain" description="Acyltransferase 3" evidence="2">
    <location>
        <begin position="17"/>
        <end position="369"/>
    </location>
</feature>
<feature type="transmembrane region" description="Helical" evidence="1">
    <location>
        <begin position="98"/>
        <end position="118"/>
    </location>
</feature>
<feature type="transmembrane region" description="Helical" evidence="1">
    <location>
        <begin position="282"/>
        <end position="302"/>
    </location>
</feature>
<dbReference type="AlphaFoldDB" id="A0A4R9JM21"/>
<feature type="transmembrane region" description="Helical" evidence="1">
    <location>
        <begin position="186"/>
        <end position="207"/>
    </location>
</feature>
<dbReference type="PANTHER" id="PTHR23028:SF53">
    <property type="entry name" value="ACYL_TRANSF_3 DOMAIN-CONTAINING PROTEIN"/>
    <property type="match status" value="1"/>
</dbReference>
<feature type="transmembrane region" description="Helical" evidence="1">
    <location>
        <begin position="356"/>
        <end position="377"/>
    </location>
</feature>
<accession>A0A4R9JM21</accession>
<feature type="transmembrane region" description="Helical" evidence="1">
    <location>
        <begin position="164"/>
        <end position="179"/>
    </location>
</feature>
<dbReference type="EMBL" id="RQGG01000043">
    <property type="protein sequence ID" value="TGL48905.1"/>
    <property type="molecule type" value="Genomic_DNA"/>
</dbReference>
<dbReference type="PANTHER" id="PTHR23028">
    <property type="entry name" value="ACETYLTRANSFERASE"/>
    <property type="match status" value="1"/>
</dbReference>
<dbReference type="GO" id="GO:0016747">
    <property type="term" value="F:acyltransferase activity, transferring groups other than amino-acyl groups"/>
    <property type="evidence" value="ECO:0007669"/>
    <property type="project" value="InterPro"/>
</dbReference>
<keyword evidence="1" id="KW-1133">Transmembrane helix</keyword>
<keyword evidence="3" id="KW-0808">Transferase</keyword>
<dbReference type="GO" id="GO:0016020">
    <property type="term" value="C:membrane"/>
    <property type="evidence" value="ECO:0007669"/>
    <property type="project" value="TreeGrafter"/>
</dbReference>
<dbReference type="GO" id="GO:0009103">
    <property type="term" value="P:lipopolysaccharide biosynthetic process"/>
    <property type="evidence" value="ECO:0007669"/>
    <property type="project" value="TreeGrafter"/>
</dbReference>
<dbReference type="InterPro" id="IPR002656">
    <property type="entry name" value="Acyl_transf_3_dom"/>
</dbReference>
<feature type="transmembrane region" description="Helical" evidence="1">
    <location>
        <begin position="20"/>
        <end position="39"/>
    </location>
</feature>
<proteinExistence type="predicted"/>
<dbReference type="RefSeq" id="WP_135620636.1">
    <property type="nucleotide sequence ID" value="NZ_RQGG01000043.1"/>
</dbReference>
<keyword evidence="1" id="KW-0812">Transmembrane</keyword>
<keyword evidence="4" id="KW-1185">Reference proteome</keyword>
<reference evidence="3" key="1">
    <citation type="journal article" date="2019" name="PLoS Negl. Trop. Dis.">
        <title>Revisiting the worldwide diversity of Leptospira species in the environment.</title>
        <authorList>
            <person name="Vincent A.T."/>
            <person name="Schiettekatte O."/>
            <person name="Bourhy P."/>
            <person name="Veyrier F.J."/>
            <person name="Picardeau M."/>
        </authorList>
    </citation>
    <scope>NUCLEOTIDE SEQUENCE [LARGE SCALE GENOMIC DNA]</scope>
    <source>
        <strain evidence="3">201702454</strain>
    </source>
</reference>
<feature type="transmembrane region" description="Helical" evidence="1">
    <location>
        <begin position="257"/>
        <end position="276"/>
    </location>
</feature>
<comment type="caution">
    <text evidence="3">The sequence shown here is derived from an EMBL/GenBank/DDBJ whole genome shotgun (WGS) entry which is preliminary data.</text>
</comment>
<dbReference type="Proteomes" id="UP000297609">
    <property type="component" value="Unassembled WGS sequence"/>
</dbReference>